<dbReference type="PANTHER" id="PTHR46579:SF2">
    <property type="entry name" value="C2H2-TYPE DOMAIN-CONTAINING PROTEIN"/>
    <property type="match status" value="1"/>
</dbReference>
<evidence type="ECO:0000313" key="2">
    <source>
        <dbReference type="Proteomes" id="UP000594262"/>
    </source>
</evidence>
<keyword evidence="2" id="KW-1185">Reference proteome</keyword>
<dbReference type="PANTHER" id="PTHR46579">
    <property type="entry name" value="F5/8 TYPE C DOMAIN-CONTAINING PROTEIN-RELATED"/>
    <property type="match status" value="1"/>
</dbReference>
<dbReference type="EnsemblMetazoa" id="CLYHEMT025715.1">
    <property type="protein sequence ID" value="CLYHEMP025715.1"/>
    <property type="gene ID" value="CLYHEMG025715"/>
</dbReference>
<name>A0A7M6DRQ1_9CNID</name>
<reference evidence="1" key="1">
    <citation type="submission" date="2021-01" db="UniProtKB">
        <authorList>
            <consortium name="EnsemblMetazoa"/>
        </authorList>
    </citation>
    <scope>IDENTIFICATION</scope>
</reference>
<organism evidence="1 2">
    <name type="scientific">Clytia hemisphaerica</name>
    <dbReference type="NCBI Taxonomy" id="252671"/>
    <lineage>
        <taxon>Eukaryota</taxon>
        <taxon>Metazoa</taxon>
        <taxon>Cnidaria</taxon>
        <taxon>Hydrozoa</taxon>
        <taxon>Hydroidolina</taxon>
        <taxon>Leptothecata</taxon>
        <taxon>Obeliida</taxon>
        <taxon>Clytiidae</taxon>
        <taxon>Clytia</taxon>
    </lineage>
</organism>
<accession>A0A7M6DRQ1</accession>
<protein>
    <submittedName>
        <fullName evidence="1">Uncharacterized protein</fullName>
    </submittedName>
</protein>
<proteinExistence type="predicted"/>
<dbReference type="OrthoDB" id="2431110at2759"/>
<sequence>IITVEDLTVADDFLLKFCKAFERLYGSDEVTPNIHLHCQLINCVKQYGPIYGFWLFSFERYSGMLERMPTNKKDIEIQLMRRFERDLQAQNIPFPEIFKEEFLPLFGGIQNSVQRGSLGMIGSDVQTLLMSSKKTNYSGPLPWSDLSNIQLKRNPTIYQLTPREIECLESMYKSLYPEENINVPSASKSLEVVCNGVLYGSVTSRSIRASNVTAYWRGVDGNIQSFAIMYHSARPGKILFFETFCRIRWTIRRSCSCSC</sequence>
<dbReference type="Proteomes" id="UP000594262">
    <property type="component" value="Unplaced"/>
</dbReference>
<evidence type="ECO:0000313" key="1">
    <source>
        <dbReference type="EnsemblMetazoa" id="CLYHEMP025715.1"/>
    </source>
</evidence>
<dbReference type="AlphaFoldDB" id="A0A7M6DRQ1"/>